<sequence length="182" mass="19593">MQQWASSSGRSNFSATAGTADSVTPDAYLSFSDQQQDALLLDGRANAAALLVDAVADADKWQFVTARGPLNVYELRADSMDRVSSMTPADPSQLQHNMHTMLATTRVRATLDDFMRLMASPKRDTYQNVQAALYEERVQLADVFTSFGSLPSGRSGRSSSTSSSISSSSSSQSGAETEQYAV</sequence>
<evidence type="ECO:0000313" key="2">
    <source>
        <dbReference type="EMBL" id="POM76940.1"/>
    </source>
</evidence>
<protein>
    <submittedName>
        <fullName evidence="2">Uncharacterized protein</fullName>
    </submittedName>
</protein>
<dbReference type="Proteomes" id="UP000237271">
    <property type="component" value="Unassembled WGS sequence"/>
</dbReference>
<proteinExistence type="predicted"/>
<feature type="compositionally biased region" description="Low complexity" evidence="1">
    <location>
        <begin position="150"/>
        <end position="174"/>
    </location>
</feature>
<dbReference type="OrthoDB" id="10018316at2759"/>
<keyword evidence="3" id="KW-1185">Reference proteome</keyword>
<evidence type="ECO:0000256" key="1">
    <source>
        <dbReference type="SAM" id="MobiDB-lite"/>
    </source>
</evidence>
<accession>A0A2P4YGK0</accession>
<organism evidence="2 3">
    <name type="scientific">Phytophthora palmivora</name>
    <dbReference type="NCBI Taxonomy" id="4796"/>
    <lineage>
        <taxon>Eukaryota</taxon>
        <taxon>Sar</taxon>
        <taxon>Stramenopiles</taxon>
        <taxon>Oomycota</taxon>
        <taxon>Peronosporomycetes</taxon>
        <taxon>Peronosporales</taxon>
        <taxon>Peronosporaceae</taxon>
        <taxon>Phytophthora</taxon>
    </lineage>
</organism>
<dbReference type="EMBL" id="NCKW01003246">
    <property type="protein sequence ID" value="POM76940.1"/>
    <property type="molecule type" value="Genomic_DNA"/>
</dbReference>
<gene>
    <name evidence="2" type="ORF">PHPALM_5764</name>
</gene>
<feature type="region of interest" description="Disordered" evidence="1">
    <location>
        <begin position="150"/>
        <end position="182"/>
    </location>
</feature>
<dbReference type="AlphaFoldDB" id="A0A2P4YGK0"/>
<comment type="caution">
    <text evidence="2">The sequence shown here is derived from an EMBL/GenBank/DDBJ whole genome shotgun (WGS) entry which is preliminary data.</text>
</comment>
<dbReference type="PANTHER" id="PTHR43102">
    <property type="entry name" value="SLR1143 PROTEIN"/>
    <property type="match status" value="1"/>
</dbReference>
<feature type="non-terminal residue" evidence="2">
    <location>
        <position position="182"/>
    </location>
</feature>
<dbReference type="PANTHER" id="PTHR43102:SF2">
    <property type="entry name" value="GAF DOMAIN-CONTAINING PROTEIN"/>
    <property type="match status" value="1"/>
</dbReference>
<name>A0A2P4YGK0_9STRA</name>
<reference evidence="2 3" key="1">
    <citation type="journal article" date="2017" name="Genome Biol. Evol.">
        <title>Phytophthora megakarya and P. palmivora, closely related causal agents of cacao black pod rot, underwent increases in genome sizes and gene numbers by different mechanisms.</title>
        <authorList>
            <person name="Ali S.S."/>
            <person name="Shao J."/>
            <person name="Lary D.J."/>
            <person name="Kronmiller B."/>
            <person name="Shen D."/>
            <person name="Strem M.D."/>
            <person name="Amoako-Attah I."/>
            <person name="Akrofi A.Y."/>
            <person name="Begoude B.A."/>
            <person name="Ten Hoopen G.M."/>
            <person name="Coulibaly K."/>
            <person name="Kebe B.I."/>
            <person name="Melnick R.L."/>
            <person name="Guiltinan M.J."/>
            <person name="Tyler B.M."/>
            <person name="Meinhardt L.W."/>
            <person name="Bailey B.A."/>
        </authorList>
    </citation>
    <scope>NUCLEOTIDE SEQUENCE [LARGE SCALE GENOMIC DNA]</scope>
    <source>
        <strain evidence="3">sbr112.9</strain>
    </source>
</reference>
<evidence type="ECO:0000313" key="3">
    <source>
        <dbReference type="Proteomes" id="UP000237271"/>
    </source>
</evidence>